<evidence type="ECO:0000256" key="7">
    <source>
        <dbReference type="PROSITE-ProRule" id="PRU00284"/>
    </source>
</evidence>
<dbReference type="GO" id="GO:0007165">
    <property type="term" value="P:signal transduction"/>
    <property type="evidence" value="ECO:0007669"/>
    <property type="project" value="UniProtKB-KW"/>
</dbReference>
<feature type="domain" description="HAMP" evidence="10">
    <location>
        <begin position="347"/>
        <end position="390"/>
    </location>
</feature>
<evidence type="ECO:0000313" key="11">
    <source>
        <dbReference type="EMBL" id="QDH70809.1"/>
    </source>
</evidence>
<dbReference type="PANTHER" id="PTHR32089">
    <property type="entry name" value="METHYL-ACCEPTING CHEMOTAXIS PROTEIN MCPB"/>
    <property type="match status" value="1"/>
</dbReference>
<dbReference type="OrthoDB" id="9177152at2"/>
<accession>A0A514BUW1</accession>
<dbReference type="EMBL" id="CP041242">
    <property type="protein sequence ID" value="QDH70809.1"/>
    <property type="molecule type" value="Genomic_DNA"/>
</dbReference>
<keyword evidence="12" id="KW-1185">Reference proteome</keyword>
<organism evidence="11 12">
    <name type="scientific">Marilutibacter alkalisoli</name>
    <dbReference type="NCBI Taxonomy" id="2591633"/>
    <lineage>
        <taxon>Bacteria</taxon>
        <taxon>Pseudomonadati</taxon>
        <taxon>Pseudomonadota</taxon>
        <taxon>Gammaproteobacteria</taxon>
        <taxon>Lysobacterales</taxon>
        <taxon>Lysobacteraceae</taxon>
        <taxon>Marilutibacter</taxon>
    </lineage>
</organism>
<dbReference type="Proteomes" id="UP000317199">
    <property type="component" value="Chromosome"/>
</dbReference>
<reference evidence="11 12" key="1">
    <citation type="submission" date="2019-06" db="EMBL/GenBank/DDBJ databases">
        <title>Lysobacter alkalisoli sp. nov. isolated from saline-alkali soil.</title>
        <authorList>
            <person name="Sun J.-Q."/>
            <person name="Xu L."/>
        </authorList>
    </citation>
    <scope>NUCLEOTIDE SEQUENCE [LARGE SCALE GENOMIC DNA]</scope>
    <source>
        <strain evidence="11 12">SJ-36</strain>
    </source>
</reference>
<dbReference type="InterPro" id="IPR004089">
    <property type="entry name" value="MCPsignal_dom"/>
</dbReference>
<dbReference type="CDD" id="cd11386">
    <property type="entry name" value="MCP_signal"/>
    <property type="match status" value="1"/>
</dbReference>
<dbReference type="GO" id="GO:0016020">
    <property type="term" value="C:membrane"/>
    <property type="evidence" value="ECO:0007669"/>
    <property type="project" value="UniProtKB-SubCell"/>
</dbReference>
<evidence type="ECO:0000256" key="6">
    <source>
        <dbReference type="ARBA" id="ARBA00029447"/>
    </source>
</evidence>
<evidence type="ECO:0000259" key="10">
    <source>
        <dbReference type="PROSITE" id="PS50885"/>
    </source>
</evidence>
<dbReference type="PRINTS" id="PR00260">
    <property type="entry name" value="CHEMTRNSDUCR"/>
</dbReference>
<dbReference type="GO" id="GO:0004888">
    <property type="term" value="F:transmembrane signaling receptor activity"/>
    <property type="evidence" value="ECO:0007669"/>
    <property type="project" value="InterPro"/>
</dbReference>
<sequence length="669" mass="69613">MNNAMGKGRQYGVNTWLAVLGIALLVFGLNTGYSIYKASRLGGASTSASDLRVLSQQLAVQGREAVGGDERAFAAFRNTRSAIESNLSQLTSNFGDTAGVAGPINAVASTWTPLGQSANQLIANEAAVTGFAGNASNFNAKVPQLQANLDELVRAMSSSGSPASQVYYALRQVVLSGTIARRITEIQAGGSGATMAGDALARDVLVFDNVLAGLRNGADNPTITALTNSGAVAALTQVEELWSGMKEDVDAILAASPDLFQAQASATAITEGADKLLGDSEGLFNALTAFGSLKDTSLLGNIWISIVSGAIALLAIVLLVVSLNTAQKQRYLTTKELNDRNQEAIMRLLDEMGSLAEGDLTVKATVTEDMTGAIADSINFAVEQLRSLVQTITDTSVQVASSAQETQATAMHLAEAAEHQAQEINSASSRISEIAESINQVSRNSAESADVAQRSVQIATKGAGVVRQTIAGMDNIRDQIQETSKRIKRLGESSQEIGSIIELINDISEQTNILALNAAIQAASAGEAGRGFAVVADEVQRLAERASNATKRIETLVQTIQSDTNEAVSSMEQTTSEVVAGARLAEDAGTALGEIEKVSSDLSGLIQGISSAAQQQTSAASNITVTMNTIQSITAQTSQGASQTAQSIGNLAQLAADLRRSVADFKLPA</sequence>
<keyword evidence="5 7" id="KW-0807">Transducer</keyword>
<comment type="similarity">
    <text evidence="6">Belongs to the methyl-accepting chemotaxis (MCP) protein family.</text>
</comment>
<evidence type="ECO:0000259" key="9">
    <source>
        <dbReference type="PROSITE" id="PS50111"/>
    </source>
</evidence>
<dbReference type="GO" id="GO:0006935">
    <property type="term" value="P:chemotaxis"/>
    <property type="evidence" value="ECO:0007669"/>
    <property type="project" value="InterPro"/>
</dbReference>
<keyword evidence="2 8" id="KW-0812">Transmembrane</keyword>
<dbReference type="KEGG" id="lyj:FKV23_12500"/>
<evidence type="ECO:0000256" key="3">
    <source>
        <dbReference type="ARBA" id="ARBA00022989"/>
    </source>
</evidence>
<name>A0A514BUW1_9GAMM</name>
<gene>
    <name evidence="11" type="ORF">FKV23_12500</name>
</gene>
<dbReference type="PROSITE" id="PS50885">
    <property type="entry name" value="HAMP"/>
    <property type="match status" value="1"/>
</dbReference>
<evidence type="ECO:0000256" key="2">
    <source>
        <dbReference type="ARBA" id="ARBA00022692"/>
    </source>
</evidence>
<dbReference type="Pfam" id="PF00015">
    <property type="entry name" value="MCPsignal"/>
    <property type="match status" value="1"/>
</dbReference>
<protein>
    <submittedName>
        <fullName evidence="11">Methyl-accepting chemotaxis protein</fullName>
    </submittedName>
</protein>
<dbReference type="SUPFAM" id="SSF58104">
    <property type="entry name" value="Methyl-accepting chemotaxis protein (MCP) signaling domain"/>
    <property type="match status" value="1"/>
</dbReference>
<proteinExistence type="inferred from homology"/>
<keyword evidence="3 8" id="KW-1133">Transmembrane helix</keyword>
<evidence type="ECO:0000256" key="1">
    <source>
        <dbReference type="ARBA" id="ARBA00004141"/>
    </source>
</evidence>
<feature type="transmembrane region" description="Helical" evidence="8">
    <location>
        <begin position="302"/>
        <end position="323"/>
    </location>
</feature>
<dbReference type="FunFam" id="1.10.287.950:FF:000001">
    <property type="entry name" value="Methyl-accepting chemotaxis sensory transducer"/>
    <property type="match status" value="1"/>
</dbReference>
<dbReference type="SMART" id="SM00283">
    <property type="entry name" value="MA"/>
    <property type="match status" value="1"/>
</dbReference>
<dbReference type="PROSITE" id="PS50111">
    <property type="entry name" value="CHEMOTAXIS_TRANSDUC_2"/>
    <property type="match status" value="1"/>
</dbReference>
<feature type="domain" description="Methyl-accepting transducer" evidence="9">
    <location>
        <begin position="395"/>
        <end position="631"/>
    </location>
</feature>
<dbReference type="AlphaFoldDB" id="A0A514BUW1"/>
<evidence type="ECO:0000256" key="4">
    <source>
        <dbReference type="ARBA" id="ARBA00023136"/>
    </source>
</evidence>
<evidence type="ECO:0000256" key="5">
    <source>
        <dbReference type="ARBA" id="ARBA00023224"/>
    </source>
</evidence>
<feature type="transmembrane region" description="Helical" evidence="8">
    <location>
        <begin position="15"/>
        <end position="36"/>
    </location>
</feature>
<comment type="subcellular location">
    <subcellularLocation>
        <location evidence="1">Membrane</location>
        <topology evidence="1">Multi-pass membrane protein</topology>
    </subcellularLocation>
</comment>
<dbReference type="PANTHER" id="PTHR32089:SF119">
    <property type="entry name" value="METHYL-ACCEPTING CHEMOTAXIS PROTEIN CTPL"/>
    <property type="match status" value="1"/>
</dbReference>
<evidence type="ECO:0000256" key="8">
    <source>
        <dbReference type="SAM" id="Phobius"/>
    </source>
</evidence>
<evidence type="ECO:0000313" key="12">
    <source>
        <dbReference type="Proteomes" id="UP000317199"/>
    </source>
</evidence>
<dbReference type="RefSeq" id="WP_141624141.1">
    <property type="nucleotide sequence ID" value="NZ_CP041242.1"/>
</dbReference>
<dbReference type="InterPro" id="IPR003660">
    <property type="entry name" value="HAMP_dom"/>
</dbReference>
<keyword evidence="4 8" id="KW-0472">Membrane</keyword>
<dbReference type="Gene3D" id="1.10.287.950">
    <property type="entry name" value="Methyl-accepting chemotaxis protein"/>
    <property type="match status" value="1"/>
</dbReference>
<dbReference type="InterPro" id="IPR004090">
    <property type="entry name" value="Chemotax_Me-accpt_rcpt"/>
</dbReference>